<comment type="caution">
    <text evidence="1">The sequence shown here is derived from an EMBL/GenBank/DDBJ whole genome shotgun (WGS) entry which is preliminary data.</text>
</comment>
<sequence length="165" mass="18600">MSVSTAAQPKQDAVPDPSSTPALEYDPVRLARVHSYKPTTAMPRLHRVKGTPFRVFGFALTDAWLDDHCRTHDFGPLDTLGRQHNAHFKAVTKILNDARVSDRTAVKPVYTGEVRPSDPRWPDYAMCLVIGNNKTEQRRRPEPEVIKRLQAVLGSDAPPMWYKLA</sequence>
<evidence type="ECO:0000313" key="2">
    <source>
        <dbReference type="Proteomes" id="UP000814033"/>
    </source>
</evidence>
<evidence type="ECO:0000313" key="1">
    <source>
        <dbReference type="EMBL" id="KAI0048873.1"/>
    </source>
</evidence>
<name>A0ACB8RYF3_9AGAM</name>
<proteinExistence type="predicted"/>
<accession>A0ACB8RYF3</accession>
<gene>
    <name evidence="1" type="ORF">FA95DRAFT_1557449</name>
</gene>
<dbReference type="Proteomes" id="UP000814033">
    <property type="component" value="Unassembled WGS sequence"/>
</dbReference>
<dbReference type="EMBL" id="MU275880">
    <property type="protein sequence ID" value="KAI0048873.1"/>
    <property type="molecule type" value="Genomic_DNA"/>
</dbReference>
<reference evidence="1" key="2">
    <citation type="journal article" date="2022" name="New Phytol.">
        <title>Evolutionary transition to the ectomycorrhizal habit in the genomes of a hyperdiverse lineage of mushroom-forming fungi.</title>
        <authorList>
            <person name="Looney B."/>
            <person name="Miyauchi S."/>
            <person name="Morin E."/>
            <person name="Drula E."/>
            <person name="Courty P.E."/>
            <person name="Kohler A."/>
            <person name="Kuo A."/>
            <person name="LaButti K."/>
            <person name="Pangilinan J."/>
            <person name="Lipzen A."/>
            <person name="Riley R."/>
            <person name="Andreopoulos W."/>
            <person name="He G."/>
            <person name="Johnson J."/>
            <person name="Nolan M."/>
            <person name="Tritt A."/>
            <person name="Barry K.W."/>
            <person name="Grigoriev I.V."/>
            <person name="Nagy L.G."/>
            <person name="Hibbett D."/>
            <person name="Henrissat B."/>
            <person name="Matheny P.B."/>
            <person name="Labbe J."/>
            <person name="Martin F.M."/>
        </authorList>
    </citation>
    <scope>NUCLEOTIDE SEQUENCE</scope>
    <source>
        <strain evidence="1">FP105234-sp</strain>
    </source>
</reference>
<keyword evidence="2" id="KW-1185">Reference proteome</keyword>
<protein>
    <submittedName>
        <fullName evidence="1">Uncharacterized protein</fullName>
    </submittedName>
</protein>
<organism evidence="1 2">
    <name type="scientific">Auriscalpium vulgare</name>
    <dbReference type="NCBI Taxonomy" id="40419"/>
    <lineage>
        <taxon>Eukaryota</taxon>
        <taxon>Fungi</taxon>
        <taxon>Dikarya</taxon>
        <taxon>Basidiomycota</taxon>
        <taxon>Agaricomycotina</taxon>
        <taxon>Agaricomycetes</taxon>
        <taxon>Russulales</taxon>
        <taxon>Auriscalpiaceae</taxon>
        <taxon>Auriscalpium</taxon>
    </lineage>
</organism>
<reference evidence="1" key="1">
    <citation type="submission" date="2021-02" db="EMBL/GenBank/DDBJ databases">
        <authorList>
            <consortium name="DOE Joint Genome Institute"/>
            <person name="Ahrendt S."/>
            <person name="Looney B.P."/>
            <person name="Miyauchi S."/>
            <person name="Morin E."/>
            <person name="Drula E."/>
            <person name="Courty P.E."/>
            <person name="Chicoki N."/>
            <person name="Fauchery L."/>
            <person name="Kohler A."/>
            <person name="Kuo A."/>
            <person name="Labutti K."/>
            <person name="Pangilinan J."/>
            <person name="Lipzen A."/>
            <person name="Riley R."/>
            <person name="Andreopoulos W."/>
            <person name="He G."/>
            <person name="Johnson J."/>
            <person name="Barry K.W."/>
            <person name="Grigoriev I.V."/>
            <person name="Nagy L."/>
            <person name="Hibbett D."/>
            <person name="Henrissat B."/>
            <person name="Matheny P.B."/>
            <person name="Labbe J."/>
            <person name="Martin F."/>
        </authorList>
    </citation>
    <scope>NUCLEOTIDE SEQUENCE</scope>
    <source>
        <strain evidence="1">FP105234-sp</strain>
    </source>
</reference>